<keyword evidence="2" id="KW-1185">Reference proteome</keyword>
<evidence type="ECO:0008006" key="3">
    <source>
        <dbReference type="Google" id="ProtNLM"/>
    </source>
</evidence>
<sequence>MIEQEISHLFLPIFPLSAFILPEGKLRLRIFEAKYAKMLSLISAHQMFVIQLTSKTEGIKHNDWGSLVKIQDFNQGDDGLLEIDVHCCALVELSNVKVDDNNLAFAKVNPLYHWSQNTVDDTMVSSELEVALNEVIYSNSLLSHLYQHRLLNNSHWVVARWLEILPISLTVKSQFIRENNFSQAKDFVNTVII</sequence>
<dbReference type="Proteomes" id="UP000315303">
    <property type="component" value="Unassembled WGS sequence"/>
</dbReference>
<reference evidence="1 2" key="1">
    <citation type="submission" date="2019-01" db="EMBL/GenBank/DDBJ databases">
        <title>Litorilituus lipolytica sp. nov., isolated from intertidal sand of the Yellow Sea in China.</title>
        <authorList>
            <person name="Liu A."/>
        </authorList>
    </citation>
    <scope>NUCLEOTIDE SEQUENCE [LARGE SCALE GENOMIC DNA]</scope>
    <source>
        <strain evidence="1 2">RZ04</strain>
    </source>
</reference>
<protein>
    <recommendedName>
        <fullName evidence="3">Lon N-terminal domain-containing protein</fullName>
    </recommendedName>
</protein>
<comment type="caution">
    <text evidence="1">The sequence shown here is derived from an EMBL/GenBank/DDBJ whole genome shotgun (WGS) entry which is preliminary data.</text>
</comment>
<dbReference type="InterPro" id="IPR015947">
    <property type="entry name" value="PUA-like_sf"/>
</dbReference>
<dbReference type="AlphaFoldDB" id="A0A502KKI8"/>
<dbReference type="SUPFAM" id="SSF88697">
    <property type="entry name" value="PUA domain-like"/>
    <property type="match status" value="1"/>
</dbReference>
<organism evidence="1 2">
    <name type="scientific">Litorilituus lipolyticus</name>
    <dbReference type="NCBI Taxonomy" id="2491017"/>
    <lineage>
        <taxon>Bacteria</taxon>
        <taxon>Pseudomonadati</taxon>
        <taxon>Pseudomonadota</taxon>
        <taxon>Gammaproteobacteria</taxon>
        <taxon>Alteromonadales</taxon>
        <taxon>Colwelliaceae</taxon>
        <taxon>Litorilituus</taxon>
    </lineage>
</organism>
<name>A0A502KKI8_9GAMM</name>
<dbReference type="EMBL" id="SAWY01000041">
    <property type="protein sequence ID" value="TPH12090.1"/>
    <property type="molecule type" value="Genomic_DNA"/>
</dbReference>
<dbReference type="OrthoDB" id="8558970at2"/>
<dbReference type="RefSeq" id="WP_140605621.1">
    <property type="nucleotide sequence ID" value="NZ_SAWY01000041.1"/>
</dbReference>
<evidence type="ECO:0000313" key="1">
    <source>
        <dbReference type="EMBL" id="TPH12090.1"/>
    </source>
</evidence>
<accession>A0A502KKI8</accession>
<proteinExistence type="predicted"/>
<evidence type="ECO:0000313" key="2">
    <source>
        <dbReference type="Proteomes" id="UP000315303"/>
    </source>
</evidence>
<dbReference type="Gene3D" id="2.30.130.40">
    <property type="entry name" value="LON domain-like"/>
    <property type="match status" value="1"/>
</dbReference>
<gene>
    <name evidence="1" type="ORF">EPA86_17185</name>
</gene>
<dbReference type="InterPro" id="IPR046336">
    <property type="entry name" value="Lon_prtase_N_sf"/>
</dbReference>